<proteinExistence type="predicted"/>
<dbReference type="AlphaFoldDB" id="A0A1Y2HD71"/>
<evidence type="ECO:0000313" key="2">
    <source>
        <dbReference type="Proteomes" id="UP000193411"/>
    </source>
</evidence>
<evidence type="ECO:0000313" key="1">
    <source>
        <dbReference type="EMBL" id="ORZ32526.1"/>
    </source>
</evidence>
<dbReference type="Proteomes" id="UP000193411">
    <property type="component" value="Unassembled WGS sequence"/>
</dbReference>
<sequence length="251" mass="27113">MLLSSSGCTLSTNGPVDTLSPSTIQRNRPAAACANRSLVGTDGECSICQLVLCARTIQLRPSTRSSRPCSGSPLPKTSSQHFSIVRRGCSGTARWKTVSAIVLLPSTKMKPSDGPTTRSRVNCTRALKEGPTSSRSQVPFLANSLAVTPLSPRLTRPSSTMLSKQTPSPFRNHRSTFRVATVAFAPAMSGACTCWWRQFASGLGSINPSRKWRHCRQWAALRGKIVGTVLAAWVLLWTTANDKFLVLPPQC</sequence>
<dbReference type="EMBL" id="MCFL01000045">
    <property type="protein sequence ID" value="ORZ32526.1"/>
    <property type="molecule type" value="Genomic_DNA"/>
</dbReference>
<name>A0A1Y2HD71_9FUNG</name>
<keyword evidence="2" id="KW-1185">Reference proteome</keyword>
<reference evidence="1 2" key="1">
    <citation type="submission" date="2016-07" db="EMBL/GenBank/DDBJ databases">
        <title>Pervasive Adenine N6-methylation of Active Genes in Fungi.</title>
        <authorList>
            <consortium name="DOE Joint Genome Institute"/>
            <person name="Mondo S.J."/>
            <person name="Dannebaum R.O."/>
            <person name="Kuo R.C."/>
            <person name="Labutti K."/>
            <person name="Haridas S."/>
            <person name="Kuo A."/>
            <person name="Salamov A."/>
            <person name="Ahrendt S.R."/>
            <person name="Lipzen A."/>
            <person name="Sullivan W."/>
            <person name="Andreopoulos W.B."/>
            <person name="Clum A."/>
            <person name="Lindquist E."/>
            <person name="Daum C."/>
            <person name="Ramamoorthy G.K."/>
            <person name="Gryganskyi A."/>
            <person name="Culley D."/>
            <person name="Magnuson J.K."/>
            <person name="James T.Y."/>
            <person name="O'Malley M.A."/>
            <person name="Stajich J.E."/>
            <person name="Spatafora J.W."/>
            <person name="Visel A."/>
            <person name="Grigoriev I.V."/>
        </authorList>
    </citation>
    <scope>NUCLEOTIDE SEQUENCE [LARGE SCALE GENOMIC DNA]</scope>
    <source>
        <strain evidence="1 2">PL171</strain>
    </source>
</reference>
<gene>
    <name evidence="1" type="ORF">BCR44DRAFT_73610</name>
</gene>
<accession>A0A1Y2HD71</accession>
<organism evidence="1 2">
    <name type="scientific">Catenaria anguillulae PL171</name>
    <dbReference type="NCBI Taxonomy" id="765915"/>
    <lineage>
        <taxon>Eukaryota</taxon>
        <taxon>Fungi</taxon>
        <taxon>Fungi incertae sedis</taxon>
        <taxon>Blastocladiomycota</taxon>
        <taxon>Blastocladiomycetes</taxon>
        <taxon>Blastocladiales</taxon>
        <taxon>Catenariaceae</taxon>
        <taxon>Catenaria</taxon>
    </lineage>
</organism>
<comment type="caution">
    <text evidence="1">The sequence shown here is derived from an EMBL/GenBank/DDBJ whole genome shotgun (WGS) entry which is preliminary data.</text>
</comment>
<protein>
    <submittedName>
        <fullName evidence="1">Uncharacterized protein</fullName>
    </submittedName>
</protein>